<dbReference type="Proteomes" id="UP000177701">
    <property type="component" value="Unassembled WGS sequence"/>
</dbReference>
<dbReference type="InterPro" id="IPR009430">
    <property type="entry name" value="GvpL/GvpF"/>
</dbReference>
<accession>A0A1F5A4W5</accession>
<comment type="caution">
    <text evidence="4">The sequence shown here is derived from an EMBL/GenBank/DDBJ whole genome shotgun (WGS) entry which is preliminary data.</text>
</comment>
<evidence type="ECO:0000313" key="5">
    <source>
        <dbReference type="Proteomes" id="UP000177701"/>
    </source>
</evidence>
<evidence type="ECO:0000256" key="3">
    <source>
        <dbReference type="ARBA" id="ARBA00035643"/>
    </source>
</evidence>
<dbReference type="GO" id="GO:0031412">
    <property type="term" value="P:gas vesicle organization"/>
    <property type="evidence" value="ECO:0007669"/>
    <property type="project" value="InterPro"/>
</dbReference>
<dbReference type="PANTHER" id="PTHR36852">
    <property type="entry name" value="PROTEIN GVPL 2"/>
    <property type="match status" value="1"/>
</dbReference>
<dbReference type="STRING" id="1797291.A2V47_06530"/>
<evidence type="ECO:0000256" key="2">
    <source>
        <dbReference type="ARBA" id="ARBA00035108"/>
    </source>
</evidence>
<comment type="subcellular location">
    <subcellularLocation>
        <location evidence="2">Gas vesicle</location>
    </subcellularLocation>
</comment>
<proteinExistence type="inferred from homology"/>
<dbReference type="EMBL" id="MEYH01000105">
    <property type="protein sequence ID" value="OGD13632.1"/>
    <property type="molecule type" value="Genomic_DNA"/>
</dbReference>
<dbReference type="AlphaFoldDB" id="A0A1F5A4W5"/>
<organism evidence="4 5">
    <name type="scientific">Candidatus Sediminicultor quintus</name>
    <dbReference type="NCBI Taxonomy" id="1797291"/>
    <lineage>
        <taxon>Bacteria</taxon>
        <taxon>Pseudomonadati</taxon>
        <taxon>Atribacterota</taxon>
        <taxon>Candidatus Phoenicimicrobiia</taxon>
        <taxon>Candidatus Pheonicimicrobiales</taxon>
        <taxon>Candidatus Phoenicimicrobiaceae</taxon>
        <taxon>Candidatus Sediminicultor</taxon>
    </lineage>
</organism>
<protein>
    <submittedName>
        <fullName evidence="4">Gas vesicle synthesis GvpLGvpF</fullName>
    </submittedName>
</protein>
<keyword evidence="1" id="KW-0304">Gas vesicle</keyword>
<dbReference type="GO" id="GO:0031411">
    <property type="term" value="C:gas vesicle"/>
    <property type="evidence" value="ECO:0007669"/>
    <property type="project" value="UniProtKB-SubCell"/>
</dbReference>
<comment type="similarity">
    <text evidence="3">Belongs to the gas vesicle GvpF/GvpL family.</text>
</comment>
<reference evidence="4 5" key="1">
    <citation type="journal article" date="2016" name="Nat. Commun.">
        <title>Thousands of microbial genomes shed light on interconnected biogeochemical processes in an aquifer system.</title>
        <authorList>
            <person name="Anantharaman K."/>
            <person name="Brown C.T."/>
            <person name="Hug L.A."/>
            <person name="Sharon I."/>
            <person name="Castelle C.J."/>
            <person name="Probst A.J."/>
            <person name="Thomas B.C."/>
            <person name="Singh A."/>
            <person name="Wilkins M.J."/>
            <person name="Karaoz U."/>
            <person name="Brodie E.L."/>
            <person name="Williams K.H."/>
            <person name="Hubbard S.S."/>
            <person name="Banfield J.F."/>
        </authorList>
    </citation>
    <scope>NUCLEOTIDE SEQUENCE [LARGE SCALE GENOMIC DNA]</scope>
</reference>
<sequence length="249" mass="28601">MAKEGKYIYCIIGTNEGRNFGPIGIGGRGDIVSTIGYEDLSAVISNSPLDKYVVNKENLIAHEKVVEEVMKNYTVLPMRFCTVASSAEEVRNLLRKRYLELKNLLKDMDNKIELGVKAFWKEMKVIFQEIVDEDKKIKSLKEKIAKKSLQEIYAEGINLGKIVKTALELKREKEGQEILNVLKRISHHFHLHEIQGDEMLINAVFLVDRAREREFDNQVQGLASKYSPRVIFKYIGPTPPYNFINLNLK</sequence>
<gene>
    <name evidence="4" type="ORF">A2V47_06530</name>
</gene>
<dbReference type="Pfam" id="PF06386">
    <property type="entry name" value="GvpL_GvpF"/>
    <property type="match status" value="1"/>
</dbReference>
<evidence type="ECO:0000256" key="1">
    <source>
        <dbReference type="ARBA" id="ARBA00022987"/>
    </source>
</evidence>
<name>A0A1F5A4W5_9BACT</name>
<dbReference type="PANTHER" id="PTHR36852:SF1">
    <property type="entry name" value="PROTEIN GVPL 2"/>
    <property type="match status" value="1"/>
</dbReference>
<evidence type="ECO:0000313" key="4">
    <source>
        <dbReference type="EMBL" id="OGD13632.1"/>
    </source>
</evidence>